<evidence type="ECO:0000256" key="3">
    <source>
        <dbReference type="ARBA" id="ARBA00022478"/>
    </source>
</evidence>
<keyword evidence="4" id="KW-0808">Transferase</keyword>
<dbReference type="InterPro" id="IPR007120">
    <property type="entry name" value="DNA-dir_RNAP_su2_dom"/>
</dbReference>
<dbReference type="InterPro" id="IPR037033">
    <property type="entry name" value="DNA-dir_RNAP_su2_hyb_sf"/>
</dbReference>
<name>A0A6C0CE86_9ZZZZ</name>
<evidence type="ECO:0000259" key="13">
    <source>
        <dbReference type="Pfam" id="PF04563"/>
    </source>
</evidence>
<evidence type="ECO:0000259" key="10">
    <source>
        <dbReference type="Pfam" id="PF00562"/>
    </source>
</evidence>
<evidence type="ECO:0000256" key="6">
    <source>
        <dbReference type="ARBA" id="ARBA00022723"/>
    </source>
</evidence>
<feature type="domain" description="RNA polymerase beta subunit protrusion" evidence="13">
    <location>
        <begin position="84"/>
        <end position="462"/>
    </location>
</feature>
<dbReference type="InterPro" id="IPR007646">
    <property type="entry name" value="RNA_pol_Rpb2_4"/>
</dbReference>
<feature type="domain" description="RNA polymerase Rpb2" evidence="12">
    <location>
        <begin position="296"/>
        <end position="433"/>
    </location>
</feature>
<dbReference type="Gene3D" id="3.90.1110.10">
    <property type="entry name" value="RNA polymerase Rpb2, domain 2"/>
    <property type="match status" value="1"/>
</dbReference>
<feature type="domain" description="DNA-directed RNA polymerase subunit 2 hybrid-binding" evidence="10">
    <location>
        <begin position="801"/>
        <end position="1167"/>
    </location>
</feature>
<dbReference type="GO" id="GO:0032549">
    <property type="term" value="F:ribonucleoside binding"/>
    <property type="evidence" value="ECO:0007669"/>
    <property type="project" value="InterPro"/>
</dbReference>
<dbReference type="GO" id="GO:0046872">
    <property type="term" value="F:metal ion binding"/>
    <property type="evidence" value="ECO:0007669"/>
    <property type="project" value="UniProtKB-KW"/>
</dbReference>
<sequence>MSVKEEPVIQKQILDTEEAKIEAKIEPKIEAKIEPKIEAKIEAKETLKKPKKEYKQESKQETTTHEELAWLVIDKFFANDPNLLVKHHLESFNDFFNNKIHNIFKEKNPILIMKEQNDTTKEYNYRAELYIGGVDGKRIYYGKPIIYDDHREHFMFPNEARLRNMTYAITIHIDVEVVYKINNELGELKETTSILEKIYLGKFPIMLNSDLCILNSLGPLVKFNMGECKNDYGGYFIIDGKEKVLISQEKFADNMLYVKADFNELYSHSAEIRSVSEDSSKPIRTLSIRIVRPDTKYNNGHIVVNVPNIRKPVPLFILMRALGILSDKEIIKMCLLDLEKYENYIALFIPSIHDTGNIFNQEVALKYLATFTKGKTLAHVLEILMDYLLPHIGDNNFINKAFFLGYMVKELLQVYKNDKLSTDRDSFKFKRVELAGTLIYDLFKEYYSLQQKHIFQKIDKEYYYKKGIYQNDFIGLIENNYFEYFKERILENGFRKAFKGNWGAEEHTKRLEVVQDLNRLSYNSFLSHLRKLNLPLDSSAKIIGPRLLHSTQWGIIDPVDTPDGGNVGLHKHMSIGCAITSGYSSKPIIELLRTVFFMELLTECTIEYIAQCTKVFVNGAWVGIITKPVEVIQLLKNYRRLGLLPVYTSISWSIKDDSIYIYSDSGRLTRPVFYLKNGTVSYNNPFIYNKLLSRDYNFNELLIGFNQLTILNKDKKELAINLNDFIKLNSVFFNLKDLYANSESLGTNDPLEYLMEKSGIIDFLDTSETESSLIAMDVQNITKFSTHIEIHPSLLLGIMGNQIVFPENNQLPRDLFSCGQSKQGVSLYNTNYQNRIDKMGVVLNNGQIPLVKSRYLKYIYNEEHTYGVNAIVAIGSYGGYNVEDSILFNEGSINRGMFNTTYFNMYEAREESTKVAGSNVDSKFVNVENLNVIGKRPGYEYSHLDSNGLISENTPLDDKKVVIGKVTNNLANPDTYIDASITPKKGQLGFVDKAFITEGEEGFRIAKIRIREERIPAQGDKFCSRCGQKGTLGLIIPEENMPFTSEGIRPDLIINPHALPSRMTIGQLVETLMGKACAHYGAFGDCTAFVNKGPKHEIFGSLLRNIGYSSTGNEILYNGESGEQISMEFFIGPCYYLRLKHMVKDKINYRAQGPRTSLTRQTVQGRANDGGLRIGEMERDSIIAHGATSFLKESMLVRGDDYYIAICNNSGTIAIYNESKNVFISPFADGPLKFADSMENSLNLQVISKYGKSFSIVRVPYSFKLLMQELQVMNIQMRIITEDNIDQLTSMNYSKTIENIKLTQLTAKESSEFVKRYEKPLLIPASSTESVVQEEKEDSDDENDESSINPVSLEAVAAAEEAYQDYLAAEALDDEEGEERYNPPISVDTSDAAPPELEDVITIPNTQQTQQTQEAEQAEQAQQTQEKSEPKLEVITDSLIQQNLEPEKSIEINNEDNSAQRKTIKFEGQ</sequence>
<comment type="similarity">
    <text evidence="1">Belongs to the RNA polymerase beta chain family.</text>
</comment>
<evidence type="ECO:0000256" key="1">
    <source>
        <dbReference type="ARBA" id="ARBA00006835"/>
    </source>
</evidence>
<dbReference type="InterPro" id="IPR037034">
    <property type="entry name" value="RNA_pol_Rpb2_2_sf"/>
</dbReference>
<proteinExistence type="inferred from homology"/>
<dbReference type="PANTHER" id="PTHR20856">
    <property type="entry name" value="DNA-DIRECTED RNA POLYMERASE I SUBUNIT 2"/>
    <property type="match status" value="1"/>
</dbReference>
<dbReference type="InterPro" id="IPR007645">
    <property type="entry name" value="RNA_pol_Rpb2_3"/>
</dbReference>
<evidence type="ECO:0000313" key="16">
    <source>
        <dbReference type="EMBL" id="QHT01894.1"/>
    </source>
</evidence>
<feature type="domain" description="RNA polymerase Rpb2" evidence="14">
    <location>
        <begin position="517"/>
        <end position="579"/>
    </location>
</feature>
<keyword evidence="8" id="KW-0804">Transcription</keyword>
<dbReference type="Gene3D" id="3.90.1800.10">
    <property type="entry name" value="RNA polymerase alpha subunit dimerisation domain"/>
    <property type="match status" value="1"/>
</dbReference>
<dbReference type="GO" id="GO:0006351">
    <property type="term" value="P:DNA-templated transcription"/>
    <property type="evidence" value="ECO:0007669"/>
    <property type="project" value="InterPro"/>
</dbReference>
<evidence type="ECO:0000259" key="15">
    <source>
        <dbReference type="Pfam" id="PF04566"/>
    </source>
</evidence>
<evidence type="ECO:0000256" key="4">
    <source>
        <dbReference type="ARBA" id="ARBA00022679"/>
    </source>
</evidence>
<dbReference type="GO" id="GO:0000428">
    <property type="term" value="C:DNA-directed RNA polymerase complex"/>
    <property type="evidence" value="ECO:0007669"/>
    <property type="project" value="UniProtKB-KW"/>
</dbReference>
<keyword evidence="7" id="KW-0862">Zinc</keyword>
<dbReference type="Pfam" id="PF04561">
    <property type="entry name" value="RNA_pol_Rpb2_2"/>
    <property type="match status" value="1"/>
</dbReference>
<accession>A0A6C0CE86</accession>
<feature type="region of interest" description="Disordered" evidence="9">
    <location>
        <begin position="1372"/>
        <end position="1469"/>
    </location>
</feature>
<dbReference type="InterPro" id="IPR007642">
    <property type="entry name" value="RNA_pol_Rpb2_2"/>
</dbReference>
<dbReference type="Pfam" id="PF04565">
    <property type="entry name" value="RNA_pol_Rpb2_3"/>
    <property type="match status" value="1"/>
</dbReference>
<dbReference type="Gene3D" id="2.40.50.150">
    <property type="match status" value="1"/>
</dbReference>
<feature type="compositionally biased region" description="Acidic residues" evidence="9">
    <location>
        <begin position="1335"/>
        <end position="1345"/>
    </location>
</feature>
<dbReference type="Gene3D" id="3.90.1100.10">
    <property type="match status" value="2"/>
</dbReference>
<dbReference type="Pfam" id="PF00562">
    <property type="entry name" value="RNA_pol_Rpb2_6"/>
    <property type="match status" value="1"/>
</dbReference>
<dbReference type="CDD" id="cd00653">
    <property type="entry name" value="RNA_pol_B_RPB2"/>
    <property type="match status" value="1"/>
</dbReference>
<keyword evidence="6" id="KW-0479">Metal-binding</keyword>
<dbReference type="GO" id="GO:0003899">
    <property type="term" value="F:DNA-directed RNA polymerase activity"/>
    <property type="evidence" value="ECO:0007669"/>
    <property type="project" value="UniProtKB-EC"/>
</dbReference>
<evidence type="ECO:0000256" key="2">
    <source>
        <dbReference type="ARBA" id="ARBA00012418"/>
    </source>
</evidence>
<dbReference type="EC" id="2.7.7.6" evidence="2"/>
<keyword evidence="5" id="KW-0548">Nucleotidyltransferase</keyword>
<evidence type="ECO:0000256" key="9">
    <source>
        <dbReference type="SAM" id="MobiDB-lite"/>
    </source>
</evidence>
<dbReference type="InterPro" id="IPR007644">
    <property type="entry name" value="RNA_pol_bsu_protrusion"/>
</dbReference>
<dbReference type="Pfam" id="PF04560">
    <property type="entry name" value="RNA_pol_Rpb2_7"/>
    <property type="match status" value="1"/>
</dbReference>
<dbReference type="SUPFAM" id="SSF64484">
    <property type="entry name" value="beta and beta-prime subunits of DNA dependent RNA-polymerase"/>
    <property type="match status" value="1"/>
</dbReference>
<protein>
    <recommendedName>
        <fullName evidence="2">DNA-directed RNA polymerase</fullName>
        <ecNumber evidence="2">2.7.7.6</ecNumber>
    </recommendedName>
</protein>
<feature type="domain" description="RNA polymerase Rpb2" evidence="15">
    <location>
        <begin position="615"/>
        <end position="675"/>
    </location>
</feature>
<dbReference type="GO" id="GO:0003677">
    <property type="term" value="F:DNA binding"/>
    <property type="evidence" value="ECO:0007669"/>
    <property type="project" value="InterPro"/>
</dbReference>
<feature type="domain" description="RNA polymerase Rpb2" evidence="11">
    <location>
        <begin position="1170"/>
        <end position="1281"/>
    </location>
</feature>
<dbReference type="InterPro" id="IPR015712">
    <property type="entry name" value="DNA-dir_RNA_pol_su2"/>
</dbReference>
<keyword evidence="3" id="KW-0240">DNA-directed RNA polymerase</keyword>
<dbReference type="InterPro" id="IPR014724">
    <property type="entry name" value="RNA_pol_RPB2_OB-fold"/>
</dbReference>
<reference evidence="16" key="1">
    <citation type="journal article" date="2020" name="Nature">
        <title>Giant virus diversity and host interactions through global metagenomics.</title>
        <authorList>
            <person name="Schulz F."/>
            <person name="Roux S."/>
            <person name="Paez-Espino D."/>
            <person name="Jungbluth S."/>
            <person name="Walsh D.A."/>
            <person name="Denef V.J."/>
            <person name="McMahon K.D."/>
            <person name="Konstantinidis K.T."/>
            <person name="Eloe-Fadrosh E.A."/>
            <person name="Kyrpides N.C."/>
            <person name="Woyke T."/>
        </authorList>
    </citation>
    <scope>NUCLEOTIDE SEQUENCE</scope>
    <source>
        <strain evidence="16">GVMAG-M-3300020523-10</strain>
    </source>
</reference>
<evidence type="ECO:0000259" key="14">
    <source>
        <dbReference type="Pfam" id="PF04565"/>
    </source>
</evidence>
<evidence type="ECO:0000256" key="5">
    <source>
        <dbReference type="ARBA" id="ARBA00022695"/>
    </source>
</evidence>
<feature type="region of interest" description="Disordered" evidence="9">
    <location>
        <begin position="1326"/>
        <end position="1349"/>
    </location>
</feature>
<dbReference type="Pfam" id="PF04563">
    <property type="entry name" value="RNA_pol_Rpb2_1"/>
    <property type="match status" value="1"/>
</dbReference>
<evidence type="ECO:0000259" key="12">
    <source>
        <dbReference type="Pfam" id="PF04561"/>
    </source>
</evidence>
<evidence type="ECO:0000256" key="7">
    <source>
        <dbReference type="ARBA" id="ARBA00022833"/>
    </source>
</evidence>
<feature type="compositionally biased region" description="Polar residues" evidence="9">
    <location>
        <begin position="1451"/>
        <end position="1461"/>
    </location>
</feature>
<evidence type="ECO:0000256" key="8">
    <source>
        <dbReference type="ARBA" id="ARBA00023163"/>
    </source>
</evidence>
<dbReference type="InterPro" id="IPR007641">
    <property type="entry name" value="RNA_pol_Rpb2_7"/>
</dbReference>
<organism evidence="16">
    <name type="scientific">viral metagenome</name>
    <dbReference type="NCBI Taxonomy" id="1070528"/>
    <lineage>
        <taxon>unclassified sequences</taxon>
        <taxon>metagenomes</taxon>
        <taxon>organismal metagenomes</taxon>
    </lineage>
</organism>
<evidence type="ECO:0000259" key="11">
    <source>
        <dbReference type="Pfam" id="PF04560"/>
    </source>
</evidence>
<dbReference type="Pfam" id="PF04566">
    <property type="entry name" value="RNA_pol_Rpb2_4"/>
    <property type="match status" value="1"/>
</dbReference>
<dbReference type="Gene3D" id="2.40.270.10">
    <property type="entry name" value="DNA-directed RNA polymerase, subunit 2, domain 6"/>
    <property type="match status" value="1"/>
</dbReference>
<dbReference type="EMBL" id="MN739383">
    <property type="protein sequence ID" value="QHT01894.1"/>
    <property type="molecule type" value="Genomic_DNA"/>
</dbReference>
<feature type="compositionally biased region" description="Low complexity" evidence="9">
    <location>
        <begin position="1406"/>
        <end position="1425"/>
    </location>
</feature>